<dbReference type="EMBL" id="CP000561">
    <property type="protein sequence ID" value="ABO08757.1"/>
    <property type="molecule type" value="Genomic_DNA"/>
</dbReference>
<keyword evidence="8" id="KW-1185">Reference proteome</keyword>
<dbReference type="RefSeq" id="WP_011850015.1">
    <property type="nucleotide sequence ID" value="NC_009073.1"/>
</dbReference>
<evidence type="ECO:0000256" key="1">
    <source>
        <dbReference type="ARBA" id="ARBA00004651"/>
    </source>
</evidence>
<dbReference type="Pfam" id="PF13520">
    <property type="entry name" value="AA_permease_2"/>
    <property type="match status" value="1"/>
</dbReference>
<sequence>MGEHVAREWLRRRLGTFGLYALVHSDFQSTYYFLVGYIALAAGAFGFIGAVYGVLLMAAVALAYGEMGSRFPEAGGSYLYVKYSFGETVAFLSTWMLAFDQIVMVSYGTIDAAKVLEKALGLHVEVPLVAALLSTALFAITLVGIRESALFATAVAVLDISITTTMVTLSLAQNPAPPPYFNWHGVETANLLLAFSLLSRGFTGLDSIGQLAGEAREPLVQVPRATLAAVAMGSFYGLGLMAAIMSTLTPQHIEDPAVAPLYLAAKLSPVLYALASASIFAVMMTAALAGYVSFSRLTYIMAQSGDLPHHFAKVHPRFRTPYISLVVTYAVSLALIAVGEVGIILAIYAIGSLVNYLLVAAALAKAAKSGTLHGAFRTPYIMGVPLSSWMGLALIPPGLALTLAEKWPYLWALALWAAAGAALYYAKKRR</sequence>
<dbReference type="OrthoDB" id="43026at2157"/>
<proteinExistence type="predicted"/>
<dbReference type="PIRSF" id="PIRSF006060">
    <property type="entry name" value="AA_transporter"/>
    <property type="match status" value="1"/>
</dbReference>
<protein>
    <submittedName>
        <fullName evidence="7">Amino acid/polyamine/organocation transporter, APC superfamily</fullName>
    </submittedName>
</protein>
<feature type="transmembrane region" description="Helical" evidence="6">
    <location>
        <begin position="379"/>
        <end position="403"/>
    </location>
</feature>
<dbReference type="GeneID" id="4908468"/>
<comment type="subcellular location">
    <subcellularLocation>
        <location evidence="1">Cell membrane</location>
        <topology evidence="1">Multi-pass membrane protein</topology>
    </subcellularLocation>
</comment>
<gene>
    <name evidence="7" type="ordered locus">Pcal_1335</name>
</gene>
<keyword evidence="5 6" id="KW-0472">Membrane</keyword>
<evidence type="ECO:0000256" key="6">
    <source>
        <dbReference type="SAM" id="Phobius"/>
    </source>
</evidence>
<feature type="transmembrane region" description="Helical" evidence="6">
    <location>
        <begin position="345"/>
        <end position="367"/>
    </location>
</feature>
<evidence type="ECO:0000256" key="5">
    <source>
        <dbReference type="ARBA" id="ARBA00023136"/>
    </source>
</evidence>
<dbReference type="PANTHER" id="PTHR42770">
    <property type="entry name" value="AMINO ACID TRANSPORTER-RELATED"/>
    <property type="match status" value="1"/>
</dbReference>
<feature type="transmembrane region" description="Helical" evidence="6">
    <location>
        <begin position="269"/>
        <end position="294"/>
    </location>
</feature>
<dbReference type="Gene3D" id="1.20.1740.10">
    <property type="entry name" value="Amino acid/polyamine transporter I"/>
    <property type="match status" value="1"/>
</dbReference>
<evidence type="ECO:0000313" key="7">
    <source>
        <dbReference type="EMBL" id="ABO08757.1"/>
    </source>
</evidence>
<feature type="transmembrane region" description="Helical" evidence="6">
    <location>
        <begin position="150"/>
        <end position="171"/>
    </location>
</feature>
<evidence type="ECO:0000256" key="4">
    <source>
        <dbReference type="ARBA" id="ARBA00022989"/>
    </source>
</evidence>
<evidence type="ECO:0000313" key="8">
    <source>
        <dbReference type="Proteomes" id="UP000001431"/>
    </source>
</evidence>
<keyword evidence="2" id="KW-1003">Cell membrane</keyword>
<reference evidence="7" key="1">
    <citation type="submission" date="2007-02" db="EMBL/GenBank/DDBJ databases">
        <title>Complete sequence of Pyrobaculum calidifontis JCM 11548.</title>
        <authorList>
            <consortium name="US DOE Joint Genome Institute"/>
            <person name="Copeland A."/>
            <person name="Lucas S."/>
            <person name="Lapidus A."/>
            <person name="Barry K."/>
            <person name="Glavina del Rio T."/>
            <person name="Dalin E."/>
            <person name="Tice H."/>
            <person name="Pitluck S."/>
            <person name="Chain P."/>
            <person name="Malfatti S."/>
            <person name="Shin M."/>
            <person name="Vergez L."/>
            <person name="Schmutz J."/>
            <person name="Larimer F."/>
            <person name="Land M."/>
            <person name="Hauser L."/>
            <person name="Kyrpides N."/>
            <person name="Mikhailova N."/>
            <person name="Cozen A.E."/>
            <person name="Fitz-Gibbon S.T."/>
            <person name="House C.H."/>
            <person name="Saltikov C."/>
            <person name="Lowe T.M."/>
            <person name="Richardson P."/>
        </authorList>
    </citation>
    <scope>NUCLEOTIDE SEQUENCE [LARGE SCALE GENOMIC DNA]</scope>
    <source>
        <strain evidence="7">JCM 11548</strain>
    </source>
</reference>
<dbReference type="AlphaFoldDB" id="A3MVU0"/>
<organism evidence="7 8">
    <name type="scientific">Pyrobaculum calidifontis (strain DSM 21063 / JCM 11548 / VA1)</name>
    <dbReference type="NCBI Taxonomy" id="410359"/>
    <lineage>
        <taxon>Archaea</taxon>
        <taxon>Thermoproteota</taxon>
        <taxon>Thermoprotei</taxon>
        <taxon>Thermoproteales</taxon>
        <taxon>Thermoproteaceae</taxon>
        <taxon>Pyrobaculum</taxon>
    </lineage>
</organism>
<dbReference type="InterPro" id="IPR050367">
    <property type="entry name" value="APC_superfamily"/>
</dbReference>
<keyword evidence="4 6" id="KW-1133">Transmembrane helix</keyword>
<dbReference type="PANTHER" id="PTHR42770:SF7">
    <property type="entry name" value="MEMBRANE PROTEIN"/>
    <property type="match status" value="1"/>
</dbReference>
<dbReference type="STRING" id="410359.Pcal_1335"/>
<evidence type="ECO:0000256" key="2">
    <source>
        <dbReference type="ARBA" id="ARBA00022475"/>
    </source>
</evidence>
<feature type="transmembrane region" description="Helical" evidence="6">
    <location>
        <begin position="31"/>
        <end position="64"/>
    </location>
</feature>
<name>A3MVU0_PYRCJ</name>
<feature type="transmembrane region" description="Helical" evidence="6">
    <location>
        <begin position="322"/>
        <end position="339"/>
    </location>
</feature>
<dbReference type="eggNOG" id="arCOG00009">
    <property type="taxonomic scope" value="Archaea"/>
</dbReference>
<feature type="transmembrane region" description="Helical" evidence="6">
    <location>
        <begin position="191"/>
        <end position="213"/>
    </location>
</feature>
<feature type="transmembrane region" description="Helical" evidence="6">
    <location>
        <begin position="122"/>
        <end position="143"/>
    </location>
</feature>
<dbReference type="GO" id="GO:0005886">
    <property type="term" value="C:plasma membrane"/>
    <property type="evidence" value="ECO:0007669"/>
    <property type="project" value="UniProtKB-SubCell"/>
</dbReference>
<feature type="transmembrane region" description="Helical" evidence="6">
    <location>
        <begin position="225"/>
        <end position="249"/>
    </location>
</feature>
<dbReference type="Proteomes" id="UP000001431">
    <property type="component" value="Chromosome"/>
</dbReference>
<accession>A3MVU0</accession>
<feature type="transmembrane region" description="Helical" evidence="6">
    <location>
        <begin position="85"/>
        <end position="110"/>
    </location>
</feature>
<dbReference type="HOGENOM" id="CLU_007946_15_12_2"/>
<keyword evidence="3 6" id="KW-0812">Transmembrane</keyword>
<feature type="transmembrane region" description="Helical" evidence="6">
    <location>
        <begin position="409"/>
        <end position="426"/>
    </location>
</feature>
<evidence type="ECO:0000256" key="3">
    <source>
        <dbReference type="ARBA" id="ARBA00022692"/>
    </source>
</evidence>
<dbReference type="InterPro" id="IPR002293">
    <property type="entry name" value="AA/rel_permease1"/>
</dbReference>
<dbReference type="KEGG" id="pcl:Pcal_1335"/>
<dbReference type="GO" id="GO:0022857">
    <property type="term" value="F:transmembrane transporter activity"/>
    <property type="evidence" value="ECO:0007669"/>
    <property type="project" value="InterPro"/>
</dbReference>